<protein>
    <submittedName>
        <fullName evidence="1">Jg2050 protein</fullName>
    </submittedName>
</protein>
<accession>A0A8S4R017</accession>
<gene>
    <name evidence="1" type="primary">jg2050</name>
    <name evidence="1" type="ORF">PAEG_LOCUS8203</name>
</gene>
<evidence type="ECO:0000313" key="2">
    <source>
        <dbReference type="Proteomes" id="UP000838756"/>
    </source>
</evidence>
<dbReference type="Proteomes" id="UP000838756">
    <property type="component" value="Unassembled WGS sequence"/>
</dbReference>
<reference evidence="1" key="1">
    <citation type="submission" date="2022-03" db="EMBL/GenBank/DDBJ databases">
        <authorList>
            <person name="Lindestad O."/>
        </authorList>
    </citation>
    <scope>NUCLEOTIDE SEQUENCE</scope>
</reference>
<evidence type="ECO:0000313" key="1">
    <source>
        <dbReference type="EMBL" id="CAH2228101.1"/>
    </source>
</evidence>
<dbReference type="AlphaFoldDB" id="A0A8S4R017"/>
<keyword evidence="2" id="KW-1185">Reference proteome</keyword>
<organism evidence="1 2">
    <name type="scientific">Pararge aegeria aegeria</name>
    <dbReference type="NCBI Taxonomy" id="348720"/>
    <lineage>
        <taxon>Eukaryota</taxon>
        <taxon>Metazoa</taxon>
        <taxon>Ecdysozoa</taxon>
        <taxon>Arthropoda</taxon>
        <taxon>Hexapoda</taxon>
        <taxon>Insecta</taxon>
        <taxon>Pterygota</taxon>
        <taxon>Neoptera</taxon>
        <taxon>Endopterygota</taxon>
        <taxon>Lepidoptera</taxon>
        <taxon>Glossata</taxon>
        <taxon>Ditrysia</taxon>
        <taxon>Papilionoidea</taxon>
        <taxon>Nymphalidae</taxon>
        <taxon>Satyrinae</taxon>
        <taxon>Satyrini</taxon>
        <taxon>Parargina</taxon>
        <taxon>Pararge</taxon>
    </lineage>
</organism>
<dbReference type="EMBL" id="CAKXAJ010023771">
    <property type="protein sequence ID" value="CAH2228101.1"/>
    <property type="molecule type" value="Genomic_DNA"/>
</dbReference>
<feature type="non-terminal residue" evidence="1">
    <location>
        <position position="1"/>
    </location>
</feature>
<proteinExistence type="predicted"/>
<comment type="caution">
    <text evidence="1">The sequence shown here is derived from an EMBL/GenBank/DDBJ whole genome shotgun (WGS) entry which is preliminary data.</text>
</comment>
<name>A0A8S4R017_9NEOP</name>
<sequence length="57" mass="6605">LRLANNQNDMFATLKRVTLGPFYFEDTEFDMRERLLVLDCELANSELRLQGSGLLPE</sequence>